<dbReference type="Proteomes" id="UP001481413">
    <property type="component" value="Unassembled WGS sequence"/>
</dbReference>
<name>A0ABP9ZYB5_9GAMM</name>
<keyword evidence="2" id="KW-1185">Reference proteome</keyword>
<accession>A0ABP9ZYB5</accession>
<dbReference type="PROSITE" id="PS51257">
    <property type="entry name" value="PROKAR_LIPOPROTEIN"/>
    <property type="match status" value="1"/>
</dbReference>
<reference evidence="1 2" key="1">
    <citation type="submission" date="2024-04" db="EMBL/GenBank/DDBJ databases">
        <title>Draft genome sequence of Thalassolituus maritimus NBRC 116585.</title>
        <authorList>
            <person name="Miyakawa T."/>
            <person name="Kusuya Y."/>
            <person name="Miura T."/>
        </authorList>
    </citation>
    <scope>NUCLEOTIDE SEQUENCE [LARGE SCALE GENOMIC DNA]</scope>
    <source>
        <strain evidence="1 2">5NW40-0001</strain>
    </source>
</reference>
<dbReference type="RefSeq" id="WP_353294087.1">
    <property type="nucleotide sequence ID" value="NZ_BAABWH010000003.1"/>
</dbReference>
<gene>
    <name evidence="1" type="ORF">NBRC116585_12630</name>
</gene>
<comment type="caution">
    <text evidence="1">The sequence shown here is derived from an EMBL/GenBank/DDBJ whole genome shotgun (WGS) entry which is preliminary data.</text>
</comment>
<evidence type="ECO:0000313" key="2">
    <source>
        <dbReference type="Proteomes" id="UP001481413"/>
    </source>
</evidence>
<proteinExistence type="predicted"/>
<organism evidence="1 2">
    <name type="scientific">Thalassolituus maritimus</name>
    <dbReference type="NCBI Taxonomy" id="484498"/>
    <lineage>
        <taxon>Bacteria</taxon>
        <taxon>Pseudomonadati</taxon>
        <taxon>Pseudomonadota</taxon>
        <taxon>Gammaproteobacteria</taxon>
        <taxon>Oceanospirillales</taxon>
        <taxon>Oceanospirillaceae</taxon>
        <taxon>Thalassolituus</taxon>
    </lineage>
</organism>
<dbReference type="EMBL" id="BAABWH010000003">
    <property type="protein sequence ID" value="GAA6145145.1"/>
    <property type="molecule type" value="Genomic_DNA"/>
</dbReference>
<protein>
    <submittedName>
        <fullName evidence="1">Uncharacterized protein</fullName>
    </submittedName>
</protein>
<evidence type="ECO:0000313" key="1">
    <source>
        <dbReference type="EMBL" id="GAA6145145.1"/>
    </source>
</evidence>
<sequence length="186" mass="20643">MKVPALITIATLMAGCSSMTQKISMDDPIPAENGLVAMSAYCKSPQVQTMAVSSELKTMSPEQLVRCGKPLGINFGGIKMFSLPAGEYYIIGQGGMFATTYFAYEVTVEPGKINYLGYAEAVNKAVVKEYTDSRGRERTDVVRQLTVSVTDRYEEDLKALKEEYPDYPWNYEVVMSIPEKAYDIPK</sequence>